<evidence type="ECO:0000313" key="2">
    <source>
        <dbReference type="EMBL" id="GGW63096.1"/>
    </source>
</evidence>
<dbReference type="RefSeq" id="WP_190017134.1">
    <property type="nucleotide sequence ID" value="NZ_BMUE01000010.1"/>
</dbReference>
<dbReference type="NCBIfam" id="NF038070">
    <property type="entry name" value="LmbU_fam_TF"/>
    <property type="match status" value="1"/>
</dbReference>
<comment type="caution">
    <text evidence="2">The sequence shown here is derived from an EMBL/GenBank/DDBJ whole genome shotgun (WGS) entry which is preliminary data.</text>
</comment>
<evidence type="ECO:0008006" key="4">
    <source>
        <dbReference type="Google" id="ProtNLM"/>
    </source>
</evidence>
<feature type="region of interest" description="Disordered" evidence="1">
    <location>
        <begin position="1"/>
        <end position="22"/>
    </location>
</feature>
<accession>A0A918J9B7</accession>
<sequence>MAVSGKSGAHRAGTRKGSAESGAGQLGCISRFELDALAGRTGLRLPEDLSLDSWCELGGRILTVSDSSAWWIGDWLVFGQEQYANRYRQAMKQTSLDYQTLRNYAWIARKFKPSRRREELTFQHHVEVAALPWEDQDHWLDFAVRFKWSRNELRRQIKASESSEVEEVDVREVQVHLRMDEVRVRRWQDTADQSNRSLEDWMAHVLDNAVQDALKE</sequence>
<gene>
    <name evidence="2" type="ORF">GCM10010503_45180</name>
</gene>
<dbReference type="AlphaFoldDB" id="A0A918J9B7"/>
<reference evidence="2" key="1">
    <citation type="journal article" date="2014" name="Int. J. Syst. Evol. Microbiol.">
        <title>Complete genome sequence of Corynebacterium casei LMG S-19264T (=DSM 44701T), isolated from a smear-ripened cheese.</title>
        <authorList>
            <consortium name="US DOE Joint Genome Institute (JGI-PGF)"/>
            <person name="Walter F."/>
            <person name="Albersmeier A."/>
            <person name="Kalinowski J."/>
            <person name="Ruckert C."/>
        </authorList>
    </citation>
    <scope>NUCLEOTIDE SEQUENCE</scope>
    <source>
        <strain evidence="2">JCM 4490</strain>
    </source>
</reference>
<keyword evidence="3" id="KW-1185">Reference proteome</keyword>
<dbReference type="Proteomes" id="UP000620224">
    <property type="component" value="Unassembled WGS sequence"/>
</dbReference>
<evidence type="ECO:0000256" key="1">
    <source>
        <dbReference type="SAM" id="MobiDB-lite"/>
    </source>
</evidence>
<proteinExistence type="predicted"/>
<dbReference type="EMBL" id="BMUE01000010">
    <property type="protein sequence ID" value="GGW63096.1"/>
    <property type="molecule type" value="Genomic_DNA"/>
</dbReference>
<reference evidence="2" key="2">
    <citation type="submission" date="2020-09" db="EMBL/GenBank/DDBJ databases">
        <authorList>
            <person name="Sun Q."/>
            <person name="Ohkuma M."/>
        </authorList>
    </citation>
    <scope>NUCLEOTIDE SEQUENCE</scope>
    <source>
        <strain evidence="2">JCM 4490</strain>
    </source>
</reference>
<name>A0A918J9B7_9ACTN</name>
<evidence type="ECO:0000313" key="3">
    <source>
        <dbReference type="Proteomes" id="UP000620224"/>
    </source>
</evidence>
<protein>
    <recommendedName>
        <fullName evidence="4">Antibiotic biosynthesis protein</fullName>
    </recommendedName>
</protein>
<organism evidence="2 3">
    <name type="scientific">Streptomyces lucensis JCM 4490</name>
    <dbReference type="NCBI Taxonomy" id="1306176"/>
    <lineage>
        <taxon>Bacteria</taxon>
        <taxon>Bacillati</taxon>
        <taxon>Actinomycetota</taxon>
        <taxon>Actinomycetes</taxon>
        <taxon>Kitasatosporales</taxon>
        <taxon>Streptomycetaceae</taxon>
        <taxon>Streptomyces</taxon>
    </lineage>
</organism>
<dbReference type="InterPro" id="IPR049735">
    <property type="entry name" value="NovE/LmbU-like"/>
</dbReference>